<reference evidence="2 3" key="1">
    <citation type="submission" date="2015-08" db="EMBL/GenBank/DDBJ databases">
        <authorList>
            <person name="Babu N.S."/>
            <person name="Beckwith C.J."/>
            <person name="Beseler K.G."/>
            <person name="Brison A."/>
            <person name="Carone J.V."/>
            <person name="Caskin T.P."/>
            <person name="Diamond M."/>
            <person name="Durham M.E."/>
            <person name="Foxe J.M."/>
            <person name="Go M."/>
            <person name="Henderson B.A."/>
            <person name="Jones I.B."/>
            <person name="McGettigan J.A."/>
            <person name="Micheletti S.J."/>
            <person name="Nasrallah M.E."/>
            <person name="Ortiz D."/>
            <person name="Piller C.R."/>
            <person name="Privatt S.R."/>
            <person name="Schneider S.L."/>
            <person name="Sharp S."/>
            <person name="Smith T.C."/>
            <person name="Stanton J.D."/>
            <person name="Ullery H.E."/>
            <person name="Wilson R.J."/>
            <person name="Serrano M.G."/>
            <person name="Buck G."/>
            <person name="Lee V."/>
            <person name="Wang Y."/>
            <person name="Carvalho R."/>
            <person name="Voegtly L."/>
            <person name="Shi R."/>
            <person name="Duckworth R."/>
            <person name="Johnson A."/>
            <person name="Loviza R."/>
            <person name="Walstead R."/>
            <person name="Shah Z."/>
            <person name="Kiflezghi M."/>
            <person name="Wade K."/>
            <person name="Ball S.L."/>
            <person name="Bradley K.W."/>
            <person name="Asai D.J."/>
            <person name="Bowman C.A."/>
            <person name="Russell D.A."/>
            <person name="Pope W.H."/>
            <person name="Jacobs-Sera D."/>
            <person name="Hendrix R.W."/>
            <person name="Hatfull G.F."/>
        </authorList>
    </citation>
    <scope>NUCLEOTIDE SEQUENCE [LARGE SCALE GENOMIC DNA]</scope>
    <source>
        <strain evidence="2 3">DSM 27648</strain>
    </source>
</reference>
<name>A0A0K1PTE2_9BACT</name>
<dbReference type="Gene3D" id="3.90.25.10">
    <property type="entry name" value="UDP-galactose 4-epimerase, domain 1"/>
    <property type="match status" value="1"/>
</dbReference>
<evidence type="ECO:0000313" key="2">
    <source>
        <dbReference type="EMBL" id="AKU96651.1"/>
    </source>
</evidence>
<accession>A0A0K1PTE2</accession>
<dbReference type="InterPro" id="IPR036291">
    <property type="entry name" value="NAD(P)-bd_dom_sf"/>
</dbReference>
<dbReference type="AlphaFoldDB" id="A0A0K1PTE2"/>
<dbReference type="InterPro" id="IPR052718">
    <property type="entry name" value="NmrA-type_oxidoreductase"/>
</dbReference>
<gene>
    <name evidence="2" type="ORF">AKJ09_03315</name>
</gene>
<dbReference type="RefSeq" id="WP_146647904.1">
    <property type="nucleotide sequence ID" value="NZ_CP012333.1"/>
</dbReference>
<dbReference type="KEGG" id="llu:AKJ09_03315"/>
<dbReference type="CDD" id="cd05269">
    <property type="entry name" value="TMR_SDR_a"/>
    <property type="match status" value="1"/>
</dbReference>
<sequence>MSQPSILVTGASGHLGRRVVDLLLAKGAENIIATTRKPEALGDLAAKGVDVRRADFEDEASLESALAGVERALLVSTDALDKPGRRTSQHLAAVRAMVKAGVKYVLYTSLPNAANTTVTIAVDHAKTEEAIVASGLDYTILRNNLYADYFPYSLAPAVASGKLVDAKGEGAVAWITREDCAQAAAGALLAAKAGDRIAVDVTGPEPVTSAQLAKLLGELVGREIVHVSVTPEAMLEQFLASGMPRGIAEAMASFDGAIAKGDLSNVTDAVSRYAGRPPTSVNTFLAQHAATLKAAAK</sequence>
<dbReference type="SUPFAM" id="SSF51735">
    <property type="entry name" value="NAD(P)-binding Rossmann-fold domains"/>
    <property type="match status" value="1"/>
</dbReference>
<dbReference type="PANTHER" id="PTHR47129:SF1">
    <property type="entry name" value="NMRA-LIKE DOMAIN-CONTAINING PROTEIN"/>
    <property type="match status" value="1"/>
</dbReference>
<organism evidence="2 3">
    <name type="scientific">Labilithrix luteola</name>
    <dbReference type="NCBI Taxonomy" id="1391654"/>
    <lineage>
        <taxon>Bacteria</taxon>
        <taxon>Pseudomonadati</taxon>
        <taxon>Myxococcota</taxon>
        <taxon>Polyangia</taxon>
        <taxon>Polyangiales</taxon>
        <taxon>Labilitrichaceae</taxon>
        <taxon>Labilithrix</taxon>
    </lineage>
</organism>
<dbReference type="OrthoDB" id="267890at2"/>
<proteinExistence type="predicted"/>
<dbReference type="Pfam" id="PF05368">
    <property type="entry name" value="NmrA"/>
    <property type="match status" value="1"/>
</dbReference>
<dbReference type="Gene3D" id="3.40.50.720">
    <property type="entry name" value="NAD(P)-binding Rossmann-like Domain"/>
    <property type="match status" value="1"/>
</dbReference>
<keyword evidence="3" id="KW-1185">Reference proteome</keyword>
<dbReference type="Proteomes" id="UP000064967">
    <property type="component" value="Chromosome"/>
</dbReference>
<dbReference type="InterPro" id="IPR008030">
    <property type="entry name" value="NmrA-like"/>
</dbReference>
<evidence type="ECO:0000259" key="1">
    <source>
        <dbReference type="Pfam" id="PF05368"/>
    </source>
</evidence>
<protein>
    <submittedName>
        <fullName evidence="2">NADPH:quinone oxidoreductase 2</fullName>
    </submittedName>
</protein>
<dbReference type="EMBL" id="CP012333">
    <property type="protein sequence ID" value="AKU96651.1"/>
    <property type="molecule type" value="Genomic_DNA"/>
</dbReference>
<evidence type="ECO:0000313" key="3">
    <source>
        <dbReference type="Proteomes" id="UP000064967"/>
    </source>
</evidence>
<dbReference type="PANTHER" id="PTHR47129">
    <property type="entry name" value="QUINONE OXIDOREDUCTASE 2"/>
    <property type="match status" value="1"/>
</dbReference>
<dbReference type="STRING" id="1391654.AKJ09_03315"/>
<feature type="domain" description="NmrA-like" evidence="1">
    <location>
        <begin position="5"/>
        <end position="254"/>
    </location>
</feature>